<dbReference type="Pfam" id="PF00098">
    <property type="entry name" value="zf-CCHC"/>
    <property type="match status" value="1"/>
</dbReference>
<dbReference type="Pfam" id="PF03732">
    <property type="entry name" value="Retrotrans_gag"/>
    <property type="match status" value="1"/>
</dbReference>
<dbReference type="PANTHER" id="PTHR35046">
    <property type="entry name" value="ZINC KNUCKLE (CCHC-TYPE) FAMILY PROTEIN"/>
    <property type="match status" value="1"/>
</dbReference>
<name>A0A2I0VQ79_9ASPA</name>
<dbReference type="Gene3D" id="2.40.70.10">
    <property type="entry name" value="Acid Proteases"/>
    <property type="match status" value="1"/>
</dbReference>
<dbReference type="PROSITE" id="PS50158">
    <property type="entry name" value="ZF_CCHC"/>
    <property type="match status" value="1"/>
</dbReference>
<dbReference type="Gene3D" id="4.10.60.10">
    <property type="entry name" value="Zinc finger, CCHC-type"/>
    <property type="match status" value="1"/>
</dbReference>
<keyword evidence="1" id="KW-0863">Zinc-finger</keyword>
<keyword evidence="1" id="KW-0479">Metal-binding</keyword>
<evidence type="ECO:0000313" key="5">
    <source>
        <dbReference type="Proteomes" id="UP000233837"/>
    </source>
</evidence>
<feature type="compositionally biased region" description="Polar residues" evidence="2">
    <location>
        <begin position="159"/>
        <end position="188"/>
    </location>
</feature>
<keyword evidence="5" id="KW-1185">Reference proteome</keyword>
<dbReference type="AlphaFoldDB" id="A0A2I0VQ79"/>
<reference evidence="4 5" key="2">
    <citation type="journal article" date="2017" name="Nature">
        <title>The Apostasia genome and the evolution of orchids.</title>
        <authorList>
            <person name="Zhang G.Q."/>
            <person name="Liu K.W."/>
            <person name="Li Z."/>
            <person name="Lohaus R."/>
            <person name="Hsiao Y.Y."/>
            <person name="Niu S.C."/>
            <person name="Wang J.Y."/>
            <person name="Lin Y.C."/>
            <person name="Xu Q."/>
            <person name="Chen L.J."/>
            <person name="Yoshida K."/>
            <person name="Fujiwara S."/>
            <person name="Wang Z.W."/>
            <person name="Zhang Y.Q."/>
            <person name="Mitsuda N."/>
            <person name="Wang M."/>
            <person name="Liu G.H."/>
            <person name="Pecoraro L."/>
            <person name="Huang H.X."/>
            <person name="Xiao X.J."/>
            <person name="Lin M."/>
            <person name="Wu X.Y."/>
            <person name="Wu W.L."/>
            <person name="Chen Y.Y."/>
            <person name="Chang S.B."/>
            <person name="Sakamoto S."/>
            <person name="Ohme-Takagi M."/>
            <person name="Yagi M."/>
            <person name="Zeng S.J."/>
            <person name="Shen C.Y."/>
            <person name="Yeh C.M."/>
            <person name="Luo Y.B."/>
            <person name="Tsai W.C."/>
            <person name="Van de Peer Y."/>
            <person name="Liu Z.J."/>
        </authorList>
    </citation>
    <scope>NUCLEOTIDE SEQUENCE [LARGE SCALE GENOMIC DNA]</scope>
    <source>
        <tissue evidence="4">The whole plant</tissue>
    </source>
</reference>
<dbReference type="InterPro" id="IPR036875">
    <property type="entry name" value="Znf_CCHC_sf"/>
</dbReference>
<dbReference type="PANTHER" id="PTHR35046:SF9">
    <property type="entry name" value="RNA-DIRECTED DNA POLYMERASE"/>
    <property type="match status" value="1"/>
</dbReference>
<dbReference type="InterPro" id="IPR001878">
    <property type="entry name" value="Znf_CCHC"/>
</dbReference>
<evidence type="ECO:0000259" key="3">
    <source>
        <dbReference type="PROSITE" id="PS50158"/>
    </source>
</evidence>
<dbReference type="GO" id="GO:0003676">
    <property type="term" value="F:nucleic acid binding"/>
    <property type="evidence" value="ECO:0007669"/>
    <property type="project" value="InterPro"/>
</dbReference>
<feature type="domain" description="CCHC-type" evidence="3">
    <location>
        <begin position="214"/>
        <end position="230"/>
    </location>
</feature>
<sequence>MDIEPTKQVKYVACRLRSGASAWWTQLLQMRQREGKGPVRSWVRMRQLLRAQFLPTDFEQILYMKYQQCVQGNRSVSEYTEEFHRLSARNNLNESMNQLVARYIGGLKYSIQDRLELNAIWSLSQAINFALRAEIQLSRTSRSTFTRRPTPDPVAEASRGSSLQFQNIGSGSLLPTPSQSKQPATVSSIADAKAQPKAKAPQQNNPYAKPGTLKCFRCFQPGHKSNECPQRQQLQLLENEEGEHSLEPDEQGDRDVDELEGDDGEPVICVIEKLLIAPKHQNTSQRHAIFKTRCTIAGKVCDLLVDSGCTENMISRSVVQALQLKTTKNPQPYKISWVKKGIDIPVSEMCQVTFSIGRLYVCDVLCDVLDMDVCHLILGRPWQFDSGAIYDGRANHTHLSGKVDDSSCFQASVKTSLLLLLLVNLLLRQCS</sequence>
<dbReference type="SUPFAM" id="SSF57756">
    <property type="entry name" value="Retrovirus zinc finger-like domains"/>
    <property type="match status" value="1"/>
</dbReference>
<dbReference type="InterPro" id="IPR005162">
    <property type="entry name" value="Retrotrans_gag_dom"/>
</dbReference>
<gene>
    <name evidence="4" type="ORF">MA16_Dca024876</name>
</gene>
<organism evidence="4 5">
    <name type="scientific">Dendrobium catenatum</name>
    <dbReference type="NCBI Taxonomy" id="906689"/>
    <lineage>
        <taxon>Eukaryota</taxon>
        <taxon>Viridiplantae</taxon>
        <taxon>Streptophyta</taxon>
        <taxon>Embryophyta</taxon>
        <taxon>Tracheophyta</taxon>
        <taxon>Spermatophyta</taxon>
        <taxon>Magnoliopsida</taxon>
        <taxon>Liliopsida</taxon>
        <taxon>Asparagales</taxon>
        <taxon>Orchidaceae</taxon>
        <taxon>Epidendroideae</taxon>
        <taxon>Malaxideae</taxon>
        <taxon>Dendrobiinae</taxon>
        <taxon>Dendrobium</taxon>
    </lineage>
</organism>
<dbReference type="Proteomes" id="UP000233837">
    <property type="component" value="Unassembled WGS sequence"/>
</dbReference>
<feature type="region of interest" description="Disordered" evidence="2">
    <location>
        <begin position="141"/>
        <end position="206"/>
    </location>
</feature>
<protein>
    <recommendedName>
        <fullName evidence="3">CCHC-type domain-containing protein</fullName>
    </recommendedName>
</protein>
<accession>A0A2I0VQ79</accession>
<evidence type="ECO:0000313" key="4">
    <source>
        <dbReference type="EMBL" id="PKU65568.1"/>
    </source>
</evidence>
<dbReference type="InterPro" id="IPR021109">
    <property type="entry name" value="Peptidase_aspartic_dom_sf"/>
</dbReference>
<dbReference type="Pfam" id="PF13650">
    <property type="entry name" value="Asp_protease_2"/>
    <property type="match status" value="1"/>
</dbReference>
<reference evidence="4 5" key="1">
    <citation type="journal article" date="2016" name="Sci. Rep.">
        <title>The Dendrobium catenatum Lindl. genome sequence provides insights into polysaccharide synthase, floral development and adaptive evolution.</title>
        <authorList>
            <person name="Zhang G.Q."/>
            <person name="Xu Q."/>
            <person name="Bian C."/>
            <person name="Tsai W.C."/>
            <person name="Yeh C.M."/>
            <person name="Liu K.W."/>
            <person name="Yoshida K."/>
            <person name="Zhang L.S."/>
            <person name="Chang S.B."/>
            <person name="Chen F."/>
            <person name="Shi Y."/>
            <person name="Su Y.Y."/>
            <person name="Zhang Y.Q."/>
            <person name="Chen L.J."/>
            <person name="Yin Y."/>
            <person name="Lin M."/>
            <person name="Huang H."/>
            <person name="Deng H."/>
            <person name="Wang Z.W."/>
            <person name="Zhu S.L."/>
            <person name="Zhao X."/>
            <person name="Deng C."/>
            <person name="Niu S.C."/>
            <person name="Huang J."/>
            <person name="Wang M."/>
            <person name="Liu G.H."/>
            <person name="Yang H.J."/>
            <person name="Xiao X.J."/>
            <person name="Hsiao Y.Y."/>
            <person name="Wu W.L."/>
            <person name="Chen Y.Y."/>
            <person name="Mitsuda N."/>
            <person name="Ohme-Takagi M."/>
            <person name="Luo Y.B."/>
            <person name="Van de Peer Y."/>
            <person name="Liu Z.J."/>
        </authorList>
    </citation>
    <scope>NUCLEOTIDE SEQUENCE [LARGE SCALE GENOMIC DNA]</scope>
    <source>
        <tissue evidence="4">The whole plant</tissue>
    </source>
</reference>
<feature type="compositionally biased region" description="Basic and acidic residues" evidence="2">
    <location>
        <begin position="242"/>
        <end position="254"/>
    </location>
</feature>
<evidence type="ECO:0000256" key="1">
    <source>
        <dbReference type="PROSITE-ProRule" id="PRU00047"/>
    </source>
</evidence>
<dbReference type="GO" id="GO:0008270">
    <property type="term" value="F:zinc ion binding"/>
    <property type="evidence" value="ECO:0007669"/>
    <property type="project" value="UniProtKB-KW"/>
</dbReference>
<dbReference type="SUPFAM" id="SSF50630">
    <property type="entry name" value="Acid proteases"/>
    <property type="match status" value="1"/>
</dbReference>
<feature type="compositionally biased region" description="Low complexity" evidence="2">
    <location>
        <begin position="192"/>
        <end position="206"/>
    </location>
</feature>
<dbReference type="SMART" id="SM00343">
    <property type="entry name" value="ZnF_C2HC"/>
    <property type="match status" value="1"/>
</dbReference>
<dbReference type="CDD" id="cd00303">
    <property type="entry name" value="retropepsin_like"/>
    <property type="match status" value="1"/>
</dbReference>
<proteinExistence type="predicted"/>
<evidence type="ECO:0000256" key="2">
    <source>
        <dbReference type="SAM" id="MobiDB-lite"/>
    </source>
</evidence>
<keyword evidence="1" id="KW-0862">Zinc</keyword>
<feature type="region of interest" description="Disordered" evidence="2">
    <location>
        <begin position="241"/>
        <end position="260"/>
    </location>
</feature>
<dbReference type="EMBL" id="KZ503331">
    <property type="protein sequence ID" value="PKU65568.1"/>
    <property type="molecule type" value="Genomic_DNA"/>
</dbReference>